<gene>
    <name evidence="3" type="ORF">HQ394_10990</name>
</gene>
<keyword evidence="2" id="KW-0472">Membrane</keyword>
<accession>A0A7H1N211</accession>
<keyword evidence="4" id="KW-1185">Reference proteome</keyword>
<organism evidence="3 4">
    <name type="scientific">Defluviicoccus vanus</name>
    <dbReference type="NCBI Taxonomy" id="111831"/>
    <lineage>
        <taxon>Bacteria</taxon>
        <taxon>Pseudomonadati</taxon>
        <taxon>Pseudomonadota</taxon>
        <taxon>Alphaproteobacteria</taxon>
        <taxon>Rhodospirillales</taxon>
        <taxon>Rhodospirillaceae</taxon>
        <taxon>Defluviicoccus</taxon>
    </lineage>
</organism>
<dbReference type="AlphaFoldDB" id="A0A7H1N211"/>
<evidence type="ECO:0000313" key="3">
    <source>
        <dbReference type="EMBL" id="QNT69747.1"/>
    </source>
</evidence>
<name>A0A7H1N211_9PROT</name>
<dbReference type="Proteomes" id="UP000516369">
    <property type="component" value="Chromosome"/>
</dbReference>
<keyword evidence="2" id="KW-0812">Transmembrane</keyword>
<keyword evidence="2" id="KW-1133">Transmembrane helix</keyword>
<dbReference type="EMBL" id="CP053923">
    <property type="protein sequence ID" value="QNT69747.1"/>
    <property type="molecule type" value="Genomic_DNA"/>
</dbReference>
<dbReference type="KEGG" id="dvn:HQ394_10990"/>
<feature type="region of interest" description="Disordered" evidence="1">
    <location>
        <begin position="145"/>
        <end position="188"/>
    </location>
</feature>
<feature type="transmembrane region" description="Helical" evidence="2">
    <location>
        <begin position="48"/>
        <end position="70"/>
    </location>
</feature>
<evidence type="ECO:0000256" key="2">
    <source>
        <dbReference type="SAM" id="Phobius"/>
    </source>
</evidence>
<evidence type="ECO:0000256" key="1">
    <source>
        <dbReference type="SAM" id="MobiDB-lite"/>
    </source>
</evidence>
<protein>
    <submittedName>
        <fullName evidence="3">Uncharacterized protein</fullName>
    </submittedName>
</protein>
<sequence length="230" mass="24725">MATLAAAPLAAAERELTPLDTKLSDAAIDARIRFIEERLDASKMHGQIWYWSWLSVNSVSAVGLGVFAGLADDKDDRVNNGVNAGIAALGVVDVLFRPLQARLGASPVSGLPEETREEKIDKLRAQRGVVAGECRAGGGAYRLADARGEPGVGRGSGIGDRPSRRSGGRSDLRRRQRHRRRGLSAFGTGRSAADWRDYQKMTGKDVVTTDIRLSVNMLPGGGRLGLAYTW</sequence>
<reference evidence="3 4" key="1">
    <citation type="submission" date="2020-05" db="EMBL/GenBank/DDBJ databases">
        <title>Complete closed genome sequence of Defluviicoccus vanus.</title>
        <authorList>
            <person name="Bessarab I."/>
            <person name="Arumugam K."/>
            <person name="Maszenan A.M."/>
            <person name="Seviour R.J."/>
            <person name="Williams R.B."/>
        </authorList>
    </citation>
    <scope>NUCLEOTIDE SEQUENCE [LARGE SCALE GENOMIC DNA]</scope>
    <source>
        <strain evidence="3 4">Ben 114</strain>
    </source>
</reference>
<proteinExistence type="predicted"/>
<evidence type="ECO:0000313" key="4">
    <source>
        <dbReference type="Proteomes" id="UP000516369"/>
    </source>
</evidence>